<dbReference type="AlphaFoldDB" id="A0A336M4E0"/>
<dbReference type="SUPFAM" id="SSF52402">
    <property type="entry name" value="Adenine nucleotide alpha hydrolases-like"/>
    <property type="match status" value="1"/>
</dbReference>
<dbReference type="OMA" id="DPMKAPD"/>
<keyword evidence="11" id="KW-0067">ATP-binding</keyword>
<dbReference type="PANTHER" id="PTHR11587">
    <property type="entry name" value="ARGININOSUCCINATE SYNTHASE"/>
    <property type="match status" value="1"/>
</dbReference>
<dbReference type="EMBL" id="UFQT01000546">
    <property type="protein sequence ID" value="SSX25142.1"/>
    <property type="molecule type" value="Genomic_DNA"/>
</dbReference>
<evidence type="ECO:0000259" key="17">
    <source>
        <dbReference type="Pfam" id="PF20979"/>
    </source>
</evidence>
<dbReference type="InterPro" id="IPR048267">
    <property type="entry name" value="Arginosuc_syn_N"/>
</dbReference>
<keyword evidence="9" id="KW-0028">Amino-acid biosynthesis</keyword>
<dbReference type="VEuPathDB" id="VectorBase:CSON011962"/>
<dbReference type="EC" id="6.3.4.5" evidence="4"/>
<evidence type="ECO:0000256" key="12">
    <source>
        <dbReference type="ARBA" id="ARBA00029916"/>
    </source>
</evidence>
<evidence type="ECO:0000256" key="15">
    <source>
        <dbReference type="SAM" id="MobiDB-lite"/>
    </source>
</evidence>
<dbReference type="Pfam" id="PF00764">
    <property type="entry name" value="Arginosuc_synth"/>
    <property type="match status" value="1"/>
</dbReference>
<evidence type="ECO:0000256" key="7">
    <source>
        <dbReference type="ARBA" id="ARBA00022571"/>
    </source>
</evidence>
<evidence type="ECO:0000313" key="18">
    <source>
        <dbReference type="EMBL" id="SSX25142.1"/>
    </source>
</evidence>
<dbReference type="CDD" id="cd01999">
    <property type="entry name" value="ASS"/>
    <property type="match status" value="1"/>
</dbReference>
<evidence type="ECO:0000256" key="2">
    <source>
        <dbReference type="ARBA" id="ARBA00005154"/>
    </source>
</evidence>
<dbReference type="InterPro" id="IPR023434">
    <property type="entry name" value="Arginosuc_synth_type_1_subfam"/>
</dbReference>
<sequence>MSQEKVLLAYSGGLDTSCILKWLLEKEYEVICFMADVGQDEDFAAAREKALKIGASDVVVKDMKQTFVENYIWPAIQMGLIYEDRYLLGTSLARPCITVGLMETAKEYGCAYISHGATGKGNDQVRFELSAYAINPKIKVIAPWRDREFCDRFQGRTDLLAYAKANNIPVSATTKEPWSTDANILHISYESGILEDPCNIAPENLYLMTKDPIKGPDAPTRVEITFHNGYPIRCSELLTGTTFIQPLDILNFLNKIGGEHGVGRIDLVENRFIGMKSRGVYETPGGTILHCAHLDLELFCLDREVFRLKKYLQDRMADYVYNGLWFSPEAEYARNCLGASQKHVKGKVVVEMFKGKVWAIARESINSLYNEELCSMDIHGSFTPESSSGFIEITSMRLKETTDRFGTPNYDPRATRKISTTNFDK</sequence>
<keyword evidence="10" id="KW-0547">Nucleotide-binding</keyword>
<evidence type="ECO:0000256" key="5">
    <source>
        <dbReference type="ARBA" id="ARBA00014810"/>
    </source>
</evidence>
<evidence type="ECO:0000256" key="11">
    <source>
        <dbReference type="ARBA" id="ARBA00022840"/>
    </source>
</evidence>
<gene>
    <name evidence="18" type="primary">CSON011962</name>
</gene>
<protein>
    <recommendedName>
        <fullName evidence="5">Argininosuccinate synthase</fullName>
        <ecNumber evidence="4">6.3.4.5</ecNumber>
    </recommendedName>
    <alternativeName>
        <fullName evidence="12">Citrulline--aspartate ligase</fullName>
    </alternativeName>
</protein>
<evidence type="ECO:0000256" key="4">
    <source>
        <dbReference type="ARBA" id="ARBA00012286"/>
    </source>
</evidence>
<evidence type="ECO:0000256" key="9">
    <source>
        <dbReference type="ARBA" id="ARBA00022605"/>
    </source>
</evidence>
<keyword evidence="7" id="KW-0055">Arginine biosynthesis</keyword>
<dbReference type="NCBIfam" id="NF001770">
    <property type="entry name" value="PRK00509.1"/>
    <property type="match status" value="1"/>
</dbReference>
<evidence type="ECO:0000259" key="16">
    <source>
        <dbReference type="Pfam" id="PF00764"/>
    </source>
</evidence>
<dbReference type="InterPro" id="IPR014729">
    <property type="entry name" value="Rossmann-like_a/b/a_fold"/>
</dbReference>
<dbReference type="PANTHER" id="PTHR11587:SF2">
    <property type="entry name" value="ARGININOSUCCINATE SYNTHASE"/>
    <property type="match status" value="1"/>
</dbReference>
<feature type="region of interest" description="Disordered" evidence="15">
    <location>
        <begin position="403"/>
        <end position="425"/>
    </location>
</feature>
<organism evidence="18">
    <name type="scientific">Culicoides sonorensis</name>
    <name type="common">Biting midge</name>
    <dbReference type="NCBI Taxonomy" id="179676"/>
    <lineage>
        <taxon>Eukaryota</taxon>
        <taxon>Metazoa</taxon>
        <taxon>Ecdysozoa</taxon>
        <taxon>Arthropoda</taxon>
        <taxon>Hexapoda</taxon>
        <taxon>Insecta</taxon>
        <taxon>Pterygota</taxon>
        <taxon>Neoptera</taxon>
        <taxon>Endopterygota</taxon>
        <taxon>Diptera</taxon>
        <taxon>Nematocera</taxon>
        <taxon>Chironomoidea</taxon>
        <taxon>Ceratopogonidae</taxon>
        <taxon>Ceratopogoninae</taxon>
        <taxon>Culicoides</taxon>
        <taxon>Monoculicoides</taxon>
    </lineage>
</organism>
<dbReference type="InterPro" id="IPR001518">
    <property type="entry name" value="Arginosuc_synth"/>
</dbReference>
<comment type="pathway">
    <text evidence="2">Nitrogen metabolism; urea cycle; (N(omega)-L-arginino)succinate from L-aspartate and L-citrulline: step 1/1.</text>
</comment>
<evidence type="ECO:0000256" key="14">
    <source>
        <dbReference type="ARBA" id="ARBA00061285"/>
    </source>
</evidence>
<feature type="domain" description="Arginosuccinate synthase-like N-terminal" evidence="16">
    <location>
        <begin position="5"/>
        <end position="169"/>
    </location>
</feature>
<dbReference type="Pfam" id="PF20979">
    <property type="entry name" value="Arginosuc_syn_C"/>
    <property type="match status" value="1"/>
</dbReference>
<evidence type="ECO:0000256" key="1">
    <source>
        <dbReference type="ARBA" id="ARBA00004967"/>
    </source>
</evidence>
<evidence type="ECO:0000256" key="3">
    <source>
        <dbReference type="ARBA" id="ARBA00011881"/>
    </source>
</evidence>
<evidence type="ECO:0000256" key="10">
    <source>
        <dbReference type="ARBA" id="ARBA00022741"/>
    </source>
</evidence>
<dbReference type="InterPro" id="IPR048268">
    <property type="entry name" value="Arginosuc_syn_C"/>
</dbReference>
<dbReference type="GO" id="GO:0000053">
    <property type="term" value="P:argininosuccinate metabolic process"/>
    <property type="evidence" value="ECO:0007669"/>
    <property type="project" value="TreeGrafter"/>
</dbReference>
<dbReference type="GO" id="GO:0004055">
    <property type="term" value="F:argininosuccinate synthase activity"/>
    <property type="evidence" value="ECO:0007669"/>
    <property type="project" value="UniProtKB-EC"/>
</dbReference>
<comment type="similarity">
    <text evidence="14">Belongs to the argininosuccinate synthase family.</text>
</comment>
<dbReference type="Gene3D" id="3.40.50.620">
    <property type="entry name" value="HUPs"/>
    <property type="match status" value="1"/>
</dbReference>
<dbReference type="GO" id="GO:0006526">
    <property type="term" value="P:L-arginine biosynthetic process"/>
    <property type="evidence" value="ECO:0007669"/>
    <property type="project" value="UniProtKB-UniPathway"/>
</dbReference>
<dbReference type="GO" id="GO:0000050">
    <property type="term" value="P:urea cycle"/>
    <property type="evidence" value="ECO:0007669"/>
    <property type="project" value="UniProtKB-UniPathway"/>
</dbReference>
<evidence type="ECO:0000256" key="13">
    <source>
        <dbReference type="ARBA" id="ARBA00049077"/>
    </source>
</evidence>
<dbReference type="GO" id="GO:0005524">
    <property type="term" value="F:ATP binding"/>
    <property type="evidence" value="ECO:0007669"/>
    <property type="project" value="UniProtKB-KW"/>
</dbReference>
<comment type="pathway">
    <text evidence="1">Amino-acid biosynthesis; L-arginine biosynthesis; L-arginine from L-ornithine and carbamoyl phosphate: step 2/3.</text>
</comment>
<dbReference type="Gene3D" id="3.90.1260.10">
    <property type="entry name" value="Argininosuccinate synthetase, chain A, domain 2"/>
    <property type="match status" value="1"/>
</dbReference>
<dbReference type="NCBIfam" id="TIGR00032">
    <property type="entry name" value="argG"/>
    <property type="match status" value="1"/>
</dbReference>
<dbReference type="FunFam" id="3.40.50.620:FF:000019">
    <property type="entry name" value="Argininosuccinate synthase"/>
    <property type="match status" value="1"/>
</dbReference>
<dbReference type="InterPro" id="IPR018223">
    <property type="entry name" value="Arginosuc_synth_CS"/>
</dbReference>
<reference evidence="18" key="1">
    <citation type="submission" date="2018-07" db="EMBL/GenBank/DDBJ databases">
        <authorList>
            <person name="Quirk P.G."/>
            <person name="Krulwich T.A."/>
        </authorList>
    </citation>
    <scope>NUCLEOTIDE SEQUENCE</scope>
</reference>
<feature type="domain" description="Arginosuccinate synthase C-terminal" evidence="17">
    <location>
        <begin position="178"/>
        <end position="399"/>
    </location>
</feature>
<dbReference type="PROSITE" id="PS00565">
    <property type="entry name" value="ARGININOSUCCIN_SYN_2"/>
    <property type="match status" value="1"/>
</dbReference>
<evidence type="ECO:0000256" key="6">
    <source>
        <dbReference type="ARBA" id="ARBA00022436"/>
    </source>
</evidence>
<dbReference type="SUPFAM" id="SSF69864">
    <property type="entry name" value="Argininosuccinate synthetase, C-terminal domain"/>
    <property type="match status" value="1"/>
</dbReference>
<name>A0A336M4E0_CULSO</name>
<dbReference type="FunFam" id="3.90.1260.10:FF:000003">
    <property type="entry name" value="Argininosuccinate synthase"/>
    <property type="match status" value="1"/>
</dbReference>
<comment type="subunit">
    <text evidence="3">Homotetramer.</text>
</comment>
<proteinExistence type="inferred from homology"/>
<dbReference type="PROSITE" id="PS00564">
    <property type="entry name" value="ARGININOSUCCIN_SYN_1"/>
    <property type="match status" value="1"/>
</dbReference>
<dbReference type="UniPathway" id="UPA00158">
    <property type="reaction ID" value="UER00272"/>
</dbReference>
<keyword evidence="8" id="KW-0436">Ligase</keyword>
<keyword evidence="6" id="KW-0835">Urea cycle</keyword>
<dbReference type="GO" id="GO:0005737">
    <property type="term" value="C:cytoplasm"/>
    <property type="evidence" value="ECO:0007669"/>
    <property type="project" value="TreeGrafter"/>
</dbReference>
<dbReference type="HAMAP" id="MF_00005">
    <property type="entry name" value="Arg_succ_synth_type1"/>
    <property type="match status" value="1"/>
</dbReference>
<dbReference type="InterPro" id="IPR024074">
    <property type="entry name" value="AS_cat/multimer_dom_body"/>
</dbReference>
<dbReference type="UniPathway" id="UPA00068">
    <property type="reaction ID" value="UER00113"/>
</dbReference>
<accession>A0A336M4E0</accession>
<comment type="catalytic activity">
    <reaction evidence="13">
        <text>L-citrulline + L-aspartate + ATP = 2-(N(omega)-L-arginino)succinate + AMP + diphosphate + H(+)</text>
        <dbReference type="Rhea" id="RHEA:10932"/>
        <dbReference type="ChEBI" id="CHEBI:15378"/>
        <dbReference type="ChEBI" id="CHEBI:29991"/>
        <dbReference type="ChEBI" id="CHEBI:30616"/>
        <dbReference type="ChEBI" id="CHEBI:33019"/>
        <dbReference type="ChEBI" id="CHEBI:57472"/>
        <dbReference type="ChEBI" id="CHEBI:57743"/>
        <dbReference type="ChEBI" id="CHEBI:456215"/>
        <dbReference type="EC" id="6.3.4.5"/>
    </reaction>
</comment>
<evidence type="ECO:0000256" key="8">
    <source>
        <dbReference type="ARBA" id="ARBA00022598"/>
    </source>
</evidence>